<dbReference type="VEuPathDB" id="FungiDB:RhiirA1_459127"/>
<dbReference type="InterPro" id="IPR036691">
    <property type="entry name" value="Endo/exonu/phosph_ase_sf"/>
</dbReference>
<dbReference type="OrthoDB" id="2477385at2759"/>
<reference evidence="1 4" key="2">
    <citation type="submission" date="2017-09" db="EMBL/GenBank/DDBJ databases">
        <title>Extensive intraspecific genome diversity in a model arbuscular mycorrhizal fungus.</title>
        <authorList>
            <person name="Chen E.C."/>
            <person name="Morin E."/>
            <person name="Beaudet D."/>
            <person name="Noel J."/>
            <person name="Ndikumana S."/>
            <person name="Charron P."/>
            <person name="St-Onge C."/>
            <person name="Giorgi J."/>
            <person name="Grigoriev I.V."/>
            <person name="Roux C."/>
            <person name="Martin F.M."/>
            <person name="Corradi N."/>
        </authorList>
    </citation>
    <scope>NUCLEOTIDE SEQUENCE [LARGE SCALE GENOMIC DNA]</scope>
    <source>
        <strain evidence="1 4">A5</strain>
    </source>
</reference>
<proteinExistence type="predicted"/>
<dbReference type="SUPFAM" id="SSF56219">
    <property type="entry name" value="DNase I-like"/>
    <property type="match status" value="1"/>
</dbReference>
<dbReference type="VEuPathDB" id="FungiDB:RhiirFUN_001854"/>
<dbReference type="EMBL" id="LLXJ01001437">
    <property type="protein sequence ID" value="PKC02190.1"/>
    <property type="molecule type" value="Genomic_DNA"/>
</dbReference>
<evidence type="ECO:0000313" key="4">
    <source>
        <dbReference type="Proteomes" id="UP000232722"/>
    </source>
</evidence>
<reference evidence="2 3" key="3">
    <citation type="submission" date="2017-10" db="EMBL/GenBank/DDBJ databases">
        <title>Extensive intraspecific genome diversity in a model arbuscular mycorrhizal fungus.</title>
        <authorList>
            <person name="Chen E.C.H."/>
            <person name="Morin E."/>
            <person name="Baudet D."/>
            <person name="Noel J."/>
            <person name="Ndikumana S."/>
            <person name="Charron P."/>
            <person name="St-Onge C."/>
            <person name="Giorgi J."/>
            <person name="Grigoriev I.V."/>
            <person name="Roux C."/>
            <person name="Martin F.M."/>
            <person name="Corradi N."/>
        </authorList>
    </citation>
    <scope>NUCLEOTIDE SEQUENCE [LARGE SCALE GENOMIC DNA]</scope>
    <source>
        <strain evidence="2 3">A1</strain>
    </source>
</reference>
<dbReference type="EMBL" id="LLXH01000429">
    <property type="protein sequence ID" value="PKC66897.1"/>
    <property type="molecule type" value="Genomic_DNA"/>
</dbReference>
<gene>
    <name evidence="2" type="ORF">RhiirA1_459127</name>
    <name evidence="1" type="ORF">RhiirA5_425607</name>
</gene>
<name>A0A2I1ED74_9GLOM</name>
<dbReference type="AlphaFoldDB" id="A0A2I1ED74"/>
<evidence type="ECO:0000313" key="2">
    <source>
        <dbReference type="EMBL" id="PKC66897.1"/>
    </source>
</evidence>
<comment type="caution">
    <text evidence="1">The sequence shown here is derived from an EMBL/GenBank/DDBJ whole genome shotgun (WGS) entry which is preliminary data.</text>
</comment>
<reference evidence="2 3" key="4">
    <citation type="submission" date="2017-10" db="EMBL/GenBank/DDBJ databases">
        <title>Genome analyses suggest a sexual origin of heterokaryosis in a supposedly ancient asexual fungus.</title>
        <authorList>
            <person name="Corradi N."/>
            <person name="Sedzielewska K."/>
            <person name="Noel J."/>
            <person name="Charron P."/>
            <person name="Farinelli L."/>
            <person name="Marton T."/>
            <person name="Kruger M."/>
            <person name="Pelin A."/>
            <person name="Brachmann A."/>
            <person name="Corradi N."/>
        </authorList>
    </citation>
    <scope>NUCLEOTIDE SEQUENCE [LARGE SCALE GENOMIC DNA]</scope>
    <source>
        <strain evidence="2 3">A1</strain>
    </source>
</reference>
<protein>
    <submittedName>
        <fullName evidence="1">Uncharacterized protein</fullName>
    </submittedName>
</protein>
<reference evidence="1 4" key="1">
    <citation type="submission" date="2016-04" db="EMBL/GenBank/DDBJ databases">
        <title>Genome analyses suggest a sexual origin of heterokaryosis in a supposedly ancient asexual fungus.</title>
        <authorList>
            <person name="Ropars J."/>
            <person name="Sedzielewska K."/>
            <person name="Noel J."/>
            <person name="Charron P."/>
            <person name="Farinelli L."/>
            <person name="Marton T."/>
            <person name="Kruger M."/>
            <person name="Pelin A."/>
            <person name="Brachmann A."/>
            <person name="Corradi N."/>
        </authorList>
    </citation>
    <scope>NUCLEOTIDE SEQUENCE [LARGE SCALE GENOMIC DNA]</scope>
    <source>
        <strain evidence="1 4">A5</strain>
    </source>
</reference>
<sequence>MPRRIQAKKQKPISTTIQNHDLQDVHECLAGKDILDTWKSGETSSRIDYIFASEGILGKIISHEILEIEDFKTDHKALTIKFEIKEKLGLNRNEFFKKTKAEPKNVKLESEDWKIIAERVDDRLLEINEQHIDREEMWTIIIRIHDEERKNVLVK</sequence>
<evidence type="ECO:0000313" key="1">
    <source>
        <dbReference type="EMBL" id="PKC02190.1"/>
    </source>
</evidence>
<accession>A0A2I1ED74</accession>
<dbReference type="Proteomes" id="UP000232688">
    <property type="component" value="Unassembled WGS sequence"/>
</dbReference>
<evidence type="ECO:0000313" key="3">
    <source>
        <dbReference type="Proteomes" id="UP000232688"/>
    </source>
</evidence>
<dbReference type="Proteomes" id="UP000232722">
    <property type="component" value="Unassembled WGS sequence"/>
</dbReference>
<organism evidence="1 4">
    <name type="scientific">Rhizophagus irregularis</name>
    <dbReference type="NCBI Taxonomy" id="588596"/>
    <lineage>
        <taxon>Eukaryota</taxon>
        <taxon>Fungi</taxon>
        <taxon>Fungi incertae sedis</taxon>
        <taxon>Mucoromycota</taxon>
        <taxon>Glomeromycotina</taxon>
        <taxon>Glomeromycetes</taxon>
        <taxon>Glomerales</taxon>
        <taxon>Glomeraceae</taxon>
        <taxon>Rhizophagus</taxon>
    </lineage>
</organism>
<dbReference type="Gene3D" id="3.60.10.10">
    <property type="entry name" value="Endonuclease/exonuclease/phosphatase"/>
    <property type="match status" value="1"/>
</dbReference>